<dbReference type="EMBL" id="SFAC01000150">
    <property type="protein sequence ID" value="TRV61346.1"/>
    <property type="molecule type" value="Genomic_DNA"/>
</dbReference>
<dbReference type="Pfam" id="PF14516">
    <property type="entry name" value="AAA_35"/>
    <property type="match status" value="1"/>
</dbReference>
<organism evidence="1 2">
    <name type="scientific">Microcystis panniformis Mp_MB_F_20051200_S9</name>
    <dbReference type="NCBI Taxonomy" id="2486223"/>
    <lineage>
        <taxon>Bacteria</taxon>
        <taxon>Bacillati</taxon>
        <taxon>Cyanobacteriota</taxon>
        <taxon>Cyanophyceae</taxon>
        <taxon>Oscillatoriophycideae</taxon>
        <taxon>Chroococcales</taxon>
        <taxon>Microcystaceae</taxon>
        <taxon>Microcystis</taxon>
    </lineage>
</organism>
<protein>
    <submittedName>
        <fullName evidence="1">Uncharacterized protein</fullName>
    </submittedName>
</protein>
<dbReference type="Proteomes" id="UP000317165">
    <property type="component" value="Unassembled WGS sequence"/>
</dbReference>
<name>A0A552PWP2_9CHRO</name>
<gene>
    <name evidence="1" type="ORF">EWV53_12890</name>
</gene>
<evidence type="ECO:0000313" key="2">
    <source>
        <dbReference type="Proteomes" id="UP000317165"/>
    </source>
</evidence>
<reference evidence="1 2" key="1">
    <citation type="submission" date="2019-01" db="EMBL/GenBank/DDBJ databases">
        <title>Coherence of Microcystis species and biogeography revealed through population genomics.</title>
        <authorList>
            <person name="Perez-Carrascal O.M."/>
            <person name="Terrat Y."/>
            <person name="Giani A."/>
            <person name="Fortin N."/>
            <person name="Tromas N."/>
            <person name="Shapiro B.J."/>
        </authorList>
    </citation>
    <scope>NUCLEOTIDE SEQUENCE [LARGE SCALE GENOMIC DNA]</scope>
    <source>
        <strain evidence="1">Mp_MB_F_20051200_S9</strain>
    </source>
</reference>
<dbReference type="SUPFAM" id="SSF52540">
    <property type="entry name" value="P-loop containing nucleoside triphosphate hydrolases"/>
    <property type="match status" value="1"/>
</dbReference>
<proteinExistence type="predicted"/>
<accession>A0A552PWP2</accession>
<sequence>MEPIALILTALAAGVTSAVQEPVKMAAKDAYDYFKGLLKKKLKEKDHNEAVDLVDNPDEQNKPLLEALLKEAGIDKMPDVIEAANKVTVICRPHINTAPYLENYQSLLQEHSLIHIKAPDKMGKTRLVNHIFNSFNSNNYRKVLLSMEEFDIQDQAEAGRLFYRFCQEISNKVDLHHNFIDDWKSISSSGYKLKCIQYFERFLLPSKNSPIVIVIDDLNKLDKDPTYKEFCSMLRAFYNRCARSSTQDHGSWSRLGLIIAHSRMPALNENESPFNVGKVIRLPEFTVDEVQSLASQYEIQMDSTTISLIMRLVGGHPYLISLSFEHLKNPNHLNKLLRKIQSEQSSPGEQSLLDAVHKELEGIYTLHLNKLLRKIQVNGDQSLEEALYRVISTPNPIYISPLIAEKLEEMGLIKLGSHYADPSCELYRIFFQNTIRRA</sequence>
<comment type="caution">
    <text evidence="1">The sequence shown here is derived from an EMBL/GenBank/DDBJ whole genome shotgun (WGS) entry which is preliminary data.</text>
</comment>
<dbReference type="InterPro" id="IPR027417">
    <property type="entry name" value="P-loop_NTPase"/>
</dbReference>
<evidence type="ECO:0000313" key="1">
    <source>
        <dbReference type="EMBL" id="TRV61346.1"/>
    </source>
</evidence>
<dbReference type="Gene3D" id="3.40.50.300">
    <property type="entry name" value="P-loop containing nucleotide triphosphate hydrolases"/>
    <property type="match status" value="1"/>
</dbReference>
<dbReference type="AlphaFoldDB" id="A0A552PWP2"/>